<proteinExistence type="predicted"/>
<name>D8TA56_SELML</name>
<dbReference type="Gramene" id="EFJ06441">
    <property type="protein sequence ID" value="EFJ06441"/>
    <property type="gene ID" value="SELMODRAFT_430680"/>
</dbReference>
<gene>
    <name evidence="1" type="ORF">SELMODRAFT_430680</name>
</gene>
<dbReference type="Proteomes" id="UP000001514">
    <property type="component" value="Unassembled WGS sequence"/>
</dbReference>
<dbReference type="AlphaFoldDB" id="D8TA56"/>
<dbReference type="OMA" id="LHEDEPH"/>
<dbReference type="HOGENOM" id="CLU_944597_0_0_1"/>
<protein>
    <submittedName>
        <fullName evidence="1">Uncharacterized protein</fullName>
    </submittedName>
</protein>
<evidence type="ECO:0000313" key="2">
    <source>
        <dbReference type="Proteomes" id="UP000001514"/>
    </source>
</evidence>
<sequence length="336" mass="37655">MDTAGNVVGLVDMAIKLVRHILQVREELKNAPLKLQDLVSCVDHAGSLLLDLQAAGESGPITRVRSVVIEELGKELAAANVKIQRFTGSTKSGNLDAGVLKAFFGQGLVKQNRRTEEITARIKEQLTTLNHALTVETRLAVITASSFCSPRQRPGIVQLLDRLAVENADDEVCRVALEIGGKFGSKFLSRTPESNDLKRAAREGGYEIENSTKIRFEISVDEDDYFFYVVTFDCTKALVELFYPNHSLANHSLNSKFKRFFPDQVKSRRDPISFRIESSDPSFTQVEQQIVYIVFAGAKLHEDEPHRALEMKDIQDNINISSKIIVRKYIFDIMPV</sequence>
<dbReference type="KEGG" id="smo:SELMODRAFT_430680"/>
<organism evidence="2">
    <name type="scientific">Selaginella moellendorffii</name>
    <name type="common">Spikemoss</name>
    <dbReference type="NCBI Taxonomy" id="88036"/>
    <lineage>
        <taxon>Eukaryota</taxon>
        <taxon>Viridiplantae</taxon>
        <taxon>Streptophyta</taxon>
        <taxon>Embryophyta</taxon>
        <taxon>Tracheophyta</taxon>
        <taxon>Lycopodiopsida</taxon>
        <taxon>Selaginellales</taxon>
        <taxon>Selaginellaceae</taxon>
        <taxon>Selaginella</taxon>
    </lineage>
</organism>
<evidence type="ECO:0000313" key="1">
    <source>
        <dbReference type="EMBL" id="EFJ06441.1"/>
    </source>
</evidence>
<dbReference type="eggNOG" id="ENOG502SSNQ">
    <property type="taxonomic scope" value="Eukaryota"/>
</dbReference>
<accession>D8TA56</accession>
<reference evidence="1 2" key="1">
    <citation type="journal article" date="2011" name="Science">
        <title>The Selaginella genome identifies genetic changes associated with the evolution of vascular plants.</title>
        <authorList>
            <person name="Banks J.A."/>
            <person name="Nishiyama T."/>
            <person name="Hasebe M."/>
            <person name="Bowman J.L."/>
            <person name="Gribskov M."/>
            <person name="dePamphilis C."/>
            <person name="Albert V.A."/>
            <person name="Aono N."/>
            <person name="Aoyama T."/>
            <person name="Ambrose B.A."/>
            <person name="Ashton N.W."/>
            <person name="Axtell M.J."/>
            <person name="Barker E."/>
            <person name="Barker M.S."/>
            <person name="Bennetzen J.L."/>
            <person name="Bonawitz N.D."/>
            <person name="Chapple C."/>
            <person name="Cheng C."/>
            <person name="Correa L.G."/>
            <person name="Dacre M."/>
            <person name="DeBarry J."/>
            <person name="Dreyer I."/>
            <person name="Elias M."/>
            <person name="Engstrom E.M."/>
            <person name="Estelle M."/>
            <person name="Feng L."/>
            <person name="Finet C."/>
            <person name="Floyd S.K."/>
            <person name="Frommer W.B."/>
            <person name="Fujita T."/>
            <person name="Gramzow L."/>
            <person name="Gutensohn M."/>
            <person name="Harholt J."/>
            <person name="Hattori M."/>
            <person name="Heyl A."/>
            <person name="Hirai T."/>
            <person name="Hiwatashi Y."/>
            <person name="Ishikawa M."/>
            <person name="Iwata M."/>
            <person name="Karol K.G."/>
            <person name="Koehler B."/>
            <person name="Kolukisaoglu U."/>
            <person name="Kubo M."/>
            <person name="Kurata T."/>
            <person name="Lalonde S."/>
            <person name="Li K."/>
            <person name="Li Y."/>
            <person name="Litt A."/>
            <person name="Lyons E."/>
            <person name="Manning G."/>
            <person name="Maruyama T."/>
            <person name="Michael T.P."/>
            <person name="Mikami K."/>
            <person name="Miyazaki S."/>
            <person name="Morinaga S."/>
            <person name="Murata T."/>
            <person name="Mueller-Roeber B."/>
            <person name="Nelson D.R."/>
            <person name="Obara M."/>
            <person name="Oguri Y."/>
            <person name="Olmstead R.G."/>
            <person name="Onodera N."/>
            <person name="Petersen B.L."/>
            <person name="Pils B."/>
            <person name="Prigge M."/>
            <person name="Rensing S.A."/>
            <person name="Riano-Pachon D.M."/>
            <person name="Roberts A.W."/>
            <person name="Sato Y."/>
            <person name="Scheller H.V."/>
            <person name="Schulz B."/>
            <person name="Schulz C."/>
            <person name="Shakirov E.V."/>
            <person name="Shibagaki N."/>
            <person name="Shinohara N."/>
            <person name="Shippen D.E."/>
            <person name="Soerensen I."/>
            <person name="Sotooka R."/>
            <person name="Sugimoto N."/>
            <person name="Sugita M."/>
            <person name="Sumikawa N."/>
            <person name="Tanurdzic M."/>
            <person name="Theissen G."/>
            <person name="Ulvskov P."/>
            <person name="Wakazuki S."/>
            <person name="Weng J.K."/>
            <person name="Willats W.W."/>
            <person name="Wipf D."/>
            <person name="Wolf P.G."/>
            <person name="Yang L."/>
            <person name="Zimmer A.D."/>
            <person name="Zhu Q."/>
            <person name="Mitros T."/>
            <person name="Hellsten U."/>
            <person name="Loque D."/>
            <person name="Otillar R."/>
            <person name="Salamov A."/>
            <person name="Schmutz J."/>
            <person name="Shapiro H."/>
            <person name="Lindquist E."/>
            <person name="Lucas S."/>
            <person name="Rokhsar D."/>
            <person name="Grigoriev I.V."/>
        </authorList>
    </citation>
    <scope>NUCLEOTIDE SEQUENCE [LARGE SCALE GENOMIC DNA]</scope>
</reference>
<dbReference type="OrthoDB" id="1938471at2759"/>
<dbReference type="EMBL" id="GL377701">
    <property type="protein sequence ID" value="EFJ06441.1"/>
    <property type="molecule type" value="Genomic_DNA"/>
</dbReference>
<keyword evidence="2" id="KW-1185">Reference proteome</keyword>
<dbReference type="InParanoid" id="D8TA56"/>